<proteinExistence type="predicted"/>
<dbReference type="EMBL" id="AJWZ01000934">
    <property type="protein sequence ID" value="EKC75333.1"/>
    <property type="molecule type" value="Genomic_DNA"/>
</dbReference>
<dbReference type="SUPFAM" id="SSF51338">
    <property type="entry name" value="Composite domain of metallo-dependent hydrolases"/>
    <property type="match status" value="1"/>
</dbReference>
<protein>
    <submittedName>
        <fullName evidence="1">PepQ</fullName>
    </submittedName>
</protein>
<dbReference type="Gene3D" id="2.30.40.10">
    <property type="entry name" value="Urease, subunit C, domain 1"/>
    <property type="match status" value="1"/>
</dbReference>
<reference evidence="1" key="1">
    <citation type="journal article" date="2013" name="Environ. Microbiol.">
        <title>Microbiota from the distal guts of lean and obese adolescents exhibit partial functional redundancy besides clear differences in community structure.</title>
        <authorList>
            <person name="Ferrer M."/>
            <person name="Ruiz A."/>
            <person name="Lanza F."/>
            <person name="Haange S.B."/>
            <person name="Oberbach A."/>
            <person name="Till H."/>
            <person name="Bargiela R."/>
            <person name="Campoy C."/>
            <person name="Segura M.T."/>
            <person name="Richter M."/>
            <person name="von Bergen M."/>
            <person name="Seifert J."/>
            <person name="Suarez A."/>
        </authorList>
    </citation>
    <scope>NUCLEOTIDE SEQUENCE</scope>
</reference>
<sequence>MRTVLKNCTLLDGTKDMLIQNDMDIAFENGKITEIGKVNAKKGDVCYDLNGKYVMPGLINLHVHL</sequence>
<comment type="caution">
    <text evidence="1">The sequence shown here is derived from an EMBL/GenBank/DDBJ whole genome shotgun (WGS) entry which is preliminary data.</text>
</comment>
<evidence type="ECO:0000313" key="1">
    <source>
        <dbReference type="EMBL" id="EKC75333.1"/>
    </source>
</evidence>
<organism evidence="1">
    <name type="scientific">human gut metagenome</name>
    <dbReference type="NCBI Taxonomy" id="408170"/>
    <lineage>
        <taxon>unclassified sequences</taxon>
        <taxon>metagenomes</taxon>
        <taxon>organismal metagenomes</taxon>
    </lineage>
</organism>
<dbReference type="InterPro" id="IPR011059">
    <property type="entry name" value="Metal-dep_hydrolase_composite"/>
</dbReference>
<gene>
    <name evidence="1" type="ORF">OBE_01413</name>
</gene>
<dbReference type="AlphaFoldDB" id="K1TZH4"/>
<dbReference type="GO" id="GO:0016810">
    <property type="term" value="F:hydrolase activity, acting on carbon-nitrogen (but not peptide) bonds"/>
    <property type="evidence" value="ECO:0007669"/>
    <property type="project" value="InterPro"/>
</dbReference>
<name>K1TZH4_9ZZZZ</name>
<accession>K1TZH4</accession>
<feature type="non-terminal residue" evidence="1">
    <location>
        <position position="65"/>
    </location>
</feature>